<evidence type="ECO:0000256" key="8">
    <source>
        <dbReference type="SAM" id="Coils"/>
    </source>
</evidence>
<feature type="coiled-coil region" evidence="8">
    <location>
        <begin position="391"/>
        <end position="451"/>
    </location>
</feature>
<dbReference type="GO" id="GO:0051028">
    <property type="term" value="P:mRNA transport"/>
    <property type="evidence" value="ECO:0007669"/>
    <property type="project" value="UniProtKB-KW"/>
</dbReference>
<feature type="compositionally biased region" description="Low complexity" evidence="9">
    <location>
        <begin position="214"/>
        <end position="224"/>
    </location>
</feature>
<dbReference type="GO" id="GO:0015031">
    <property type="term" value="P:protein transport"/>
    <property type="evidence" value="ECO:0007669"/>
    <property type="project" value="UniProtKB-KW"/>
</dbReference>
<evidence type="ECO:0000256" key="5">
    <source>
        <dbReference type="ARBA" id="ARBA00023010"/>
    </source>
</evidence>
<gene>
    <name evidence="10" type="ORF">I206_00181</name>
</gene>
<name>A0A1B9IBV0_9TREE</name>
<dbReference type="PANTHER" id="PTHR13437:SF2">
    <property type="entry name" value="NUCLEOPORIN P58_P45"/>
    <property type="match status" value="1"/>
</dbReference>
<feature type="compositionally biased region" description="Low complexity" evidence="9">
    <location>
        <begin position="132"/>
        <end position="142"/>
    </location>
</feature>
<proteinExistence type="predicted"/>
<comment type="subcellular location">
    <subcellularLocation>
        <location evidence="1">Nucleus</location>
        <location evidence="1">Nuclear pore complex</location>
    </subcellularLocation>
</comment>
<dbReference type="InterPro" id="IPR024882">
    <property type="entry name" value="NUP58/p45/49"/>
</dbReference>
<keyword evidence="3" id="KW-0509">mRNA transport</keyword>
<organism evidence="10">
    <name type="scientific">Kwoniella pini CBS 10737</name>
    <dbReference type="NCBI Taxonomy" id="1296096"/>
    <lineage>
        <taxon>Eukaryota</taxon>
        <taxon>Fungi</taxon>
        <taxon>Dikarya</taxon>
        <taxon>Basidiomycota</taxon>
        <taxon>Agaricomycotina</taxon>
        <taxon>Tremellomycetes</taxon>
        <taxon>Tremellales</taxon>
        <taxon>Cryptococcaceae</taxon>
        <taxon>Kwoniella</taxon>
    </lineage>
</organism>
<dbReference type="GO" id="GO:0017056">
    <property type="term" value="F:structural constituent of nuclear pore"/>
    <property type="evidence" value="ECO:0007669"/>
    <property type="project" value="InterPro"/>
</dbReference>
<keyword evidence="4" id="KW-0653">Protein transport</keyword>
<dbReference type="GO" id="GO:0005643">
    <property type="term" value="C:nuclear pore"/>
    <property type="evidence" value="ECO:0007669"/>
    <property type="project" value="UniProtKB-SubCell"/>
</dbReference>
<protein>
    <submittedName>
        <fullName evidence="10">Nucleoporin p58/p45</fullName>
    </submittedName>
</protein>
<dbReference type="OrthoDB" id="2538017at2759"/>
<evidence type="ECO:0000256" key="2">
    <source>
        <dbReference type="ARBA" id="ARBA00022448"/>
    </source>
</evidence>
<dbReference type="GO" id="GO:0008139">
    <property type="term" value="F:nuclear localization sequence binding"/>
    <property type="evidence" value="ECO:0007669"/>
    <property type="project" value="InterPro"/>
</dbReference>
<dbReference type="Pfam" id="PF13634">
    <property type="entry name" value="Nucleoporin_FG"/>
    <property type="match status" value="3"/>
</dbReference>
<keyword evidence="6" id="KW-0906">Nuclear pore complex</keyword>
<sequence length="485" mass="50887">MGKIRSFKFGASSSTAQPTAPSLSVTNPTPGSTPNTAAAPFSFGNPSTTSQPAAGSTSSSGGLFGNLGQNQNQQQQPQAGVTGTSTGGSSLFGNFGAKPNTSTPASGGGLFGNLGGTQNQQSNTGGTGGLFGSTSTQTQQPTTGGGLFGSTTQQPNTSGGGLFGSTSNQPQQGGSGLFSSTNPQTTNTGGGLFGSTSNLQQQQQPPQGGGLFGSTSQPQQSTSSLFGQAGQPTSSSLFGQTAPTQQQQSTLQTSANGQNNNGMSKSTKFSDLPENVQKYIEQMDSAIKTQKAQGSGMNIEGLGRAIWQTSLDVKAANEEYSAISHTLKSLSTSLTQLREKMINEGRDVERVKEIWDVYRSAEGRMGQVRLGAYRDFPHERVEFSLFFAKIADQMEERVGRYKKTISQLNRAISSLTSEAHKSSPQAIAQTIQNHQQAMLALAAQLDGLQLRMNGLRSAFAEEWREKTGSVRDPFEIAREEKAVKA</sequence>
<evidence type="ECO:0000256" key="7">
    <source>
        <dbReference type="ARBA" id="ARBA00023242"/>
    </source>
</evidence>
<keyword evidence="2" id="KW-0813">Transport</keyword>
<dbReference type="PANTHER" id="PTHR13437">
    <property type="entry name" value="NUCLEOPORIN P58/P45 NUCLEOPORIN-LIKE PROTEIN 1"/>
    <property type="match status" value="1"/>
</dbReference>
<dbReference type="Gene3D" id="6.10.140.1350">
    <property type="match status" value="1"/>
</dbReference>
<feature type="compositionally biased region" description="Low complexity" evidence="9">
    <location>
        <begin position="46"/>
        <end position="89"/>
    </location>
</feature>
<evidence type="ECO:0000256" key="6">
    <source>
        <dbReference type="ARBA" id="ARBA00023132"/>
    </source>
</evidence>
<evidence type="ECO:0000256" key="4">
    <source>
        <dbReference type="ARBA" id="ARBA00022927"/>
    </source>
</evidence>
<feature type="compositionally biased region" description="Polar residues" evidence="9">
    <location>
        <begin position="25"/>
        <end position="36"/>
    </location>
</feature>
<feature type="compositionally biased region" description="Polar residues" evidence="9">
    <location>
        <begin position="230"/>
        <end position="239"/>
    </location>
</feature>
<reference evidence="10" key="2">
    <citation type="submission" date="2016-07" db="EMBL/GenBank/DDBJ databases">
        <title>Evolution of pathogenesis and genome organization in the Tremellales.</title>
        <authorList>
            <person name="Cuomo C."/>
            <person name="Litvintseva A."/>
            <person name="Heitman J."/>
            <person name="Chen Y."/>
            <person name="Sun S."/>
            <person name="Springer D."/>
            <person name="Dromer F."/>
            <person name="Young S."/>
            <person name="Zeng Q."/>
            <person name="Chapman S."/>
            <person name="Gujja S."/>
            <person name="Saif S."/>
            <person name="Birren B."/>
        </authorList>
    </citation>
    <scope>NUCLEOTIDE SEQUENCE</scope>
    <source>
        <strain evidence="10">CBS 10737</strain>
    </source>
</reference>
<dbReference type="InterPro" id="IPR025574">
    <property type="entry name" value="Nucleoporin_FG_rpt"/>
</dbReference>
<feature type="compositionally biased region" description="Low complexity" evidence="9">
    <location>
        <begin position="11"/>
        <end position="24"/>
    </location>
</feature>
<dbReference type="AlphaFoldDB" id="A0A1B9IBV0"/>
<feature type="compositionally biased region" description="Gly residues" evidence="9">
    <location>
        <begin position="106"/>
        <end position="115"/>
    </location>
</feature>
<keyword evidence="8" id="KW-0175">Coiled coil</keyword>
<dbReference type="EMBL" id="KI894007">
    <property type="protein sequence ID" value="OCF52880.1"/>
    <property type="molecule type" value="Genomic_DNA"/>
</dbReference>
<feature type="compositionally biased region" description="Low complexity" evidence="9">
    <location>
        <begin position="240"/>
        <end position="255"/>
    </location>
</feature>
<evidence type="ECO:0000256" key="9">
    <source>
        <dbReference type="SAM" id="MobiDB-lite"/>
    </source>
</evidence>
<dbReference type="STRING" id="1296096.A0A1B9IBV0"/>
<evidence type="ECO:0000256" key="3">
    <source>
        <dbReference type="ARBA" id="ARBA00022816"/>
    </source>
</evidence>
<evidence type="ECO:0000313" key="10">
    <source>
        <dbReference type="EMBL" id="OCF52880.1"/>
    </source>
</evidence>
<feature type="compositionally biased region" description="Polar residues" evidence="9">
    <location>
        <begin position="256"/>
        <end position="269"/>
    </location>
</feature>
<feature type="region of interest" description="Disordered" evidence="9">
    <location>
        <begin position="1"/>
        <end position="270"/>
    </location>
</feature>
<keyword evidence="5" id="KW-0811">Translocation</keyword>
<reference evidence="10" key="1">
    <citation type="submission" date="2013-07" db="EMBL/GenBank/DDBJ databases">
        <title>The Genome Sequence of Cryptococcus pinus CBS10737.</title>
        <authorList>
            <consortium name="The Broad Institute Genome Sequencing Platform"/>
            <person name="Cuomo C."/>
            <person name="Litvintseva A."/>
            <person name="Chen Y."/>
            <person name="Heitman J."/>
            <person name="Sun S."/>
            <person name="Springer D."/>
            <person name="Dromer F."/>
            <person name="Young S.K."/>
            <person name="Zeng Q."/>
            <person name="Gargeya S."/>
            <person name="Fitzgerald M."/>
            <person name="Abouelleil A."/>
            <person name="Alvarado L."/>
            <person name="Berlin A.M."/>
            <person name="Chapman S.B."/>
            <person name="Dewar J."/>
            <person name="Goldberg J."/>
            <person name="Griggs A."/>
            <person name="Gujja S."/>
            <person name="Hansen M."/>
            <person name="Howarth C."/>
            <person name="Imamovic A."/>
            <person name="Larimer J."/>
            <person name="McCowan C."/>
            <person name="Murphy C."/>
            <person name="Pearson M."/>
            <person name="Priest M."/>
            <person name="Roberts A."/>
            <person name="Saif S."/>
            <person name="Shea T."/>
            <person name="Sykes S."/>
            <person name="Wortman J."/>
            <person name="Nusbaum C."/>
            <person name="Birren B."/>
        </authorList>
    </citation>
    <scope>NUCLEOTIDE SEQUENCE [LARGE SCALE GENOMIC DNA]</scope>
    <source>
        <strain evidence="10">CBS 10737</strain>
    </source>
</reference>
<accession>A0A1B9IBV0</accession>
<keyword evidence="7" id="KW-0539">Nucleus</keyword>
<feature type="compositionally biased region" description="Polar residues" evidence="9">
    <location>
        <begin position="164"/>
        <end position="187"/>
    </location>
</feature>
<evidence type="ECO:0000256" key="1">
    <source>
        <dbReference type="ARBA" id="ARBA00004567"/>
    </source>
</evidence>